<name>Q6CVK4_KLULA</name>
<dbReference type="OMA" id="NDECDIA"/>
<dbReference type="PaxDb" id="284590-Q6CVK4"/>
<sequence length="272" mass="32063">MNSFQHSEISGHQHGTKTVIVMVGLPARGKSTIAKQIESTISGNCRIFNAGQRRRQLENDANSLPNDQLFDMSDPLSVKSRDEIALKSLKDLLSWLQADYDNHVGIFDATNSTIKRRNLILDTLQEYSNVPIRVVFIEVIVDSEHIIEEHLYWKVRQSDDYKHLSNKDWCISDFQSRMKQYEAVYETIEKDEFKKDSTRNFPISTFRIINRFEKCSFHGQEPPSFIYFVLLSLQRRWFLEKNAHLPTFRINELKERSSFFVPWTWIKLRKLL</sequence>
<dbReference type="GeneID" id="2897225"/>
<dbReference type="AlphaFoldDB" id="Q6CVK4"/>
<dbReference type="Gene3D" id="3.40.50.300">
    <property type="entry name" value="P-loop containing nucleotide triphosphate hydrolases"/>
    <property type="match status" value="1"/>
</dbReference>
<dbReference type="Pfam" id="PF01591">
    <property type="entry name" value="6PF2K"/>
    <property type="match status" value="1"/>
</dbReference>
<dbReference type="GO" id="GO:0003873">
    <property type="term" value="F:6-phosphofructo-2-kinase activity"/>
    <property type="evidence" value="ECO:0007669"/>
    <property type="project" value="InterPro"/>
</dbReference>
<dbReference type="eggNOG" id="KOG0234">
    <property type="taxonomic scope" value="Eukaryota"/>
</dbReference>
<reference evidence="4 5" key="1">
    <citation type="journal article" date="2004" name="Nature">
        <title>Genome evolution in yeasts.</title>
        <authorList>
            <consortium name="Genolevures"/>
            <person name="Dujon B."/>
            <person name="Sherman D."/>
            <person name="Fischer G."/>
            <person name="Durrens P."/>
            <person name="Casaregola S."/>
            <person name="Lafontaine I."/>
            <person name="de Montigny J."/>
            <person name="Marck C."/>
            <person name="Neuveglise C."/>
            <person name="Talla E."/>
            <person name="Goffard N."/>
            <person name="Frangeul L."/>
            <person name="Aigle M."/>
            <person name="Anthouard V."/>
            <person name="Babour A."/>
            <person name="Barbe V."/>
            <person name="Barnay S."/>
            <person name="Blanchin S."/>
            <person name="Beckerich J.M."/>
            <person name="Beyne E."/>
            <person name="Bleykasten C."/>
            <person name="Boisrame A."/>
            <person name="Boyer J."/>
            <person name="Cattolico L."/>
            <person name="Confanioleri F."/>
            <person name="de Daruvar A."/>
            <person name="Despons L."/>
            <person name="Fabre E."/>
            <person name="Fairhead C."/>
            <person name="Ferry-Dumazet H."/>
            <person name="Groppi A."/>
            <person name="Hantraye F."/>
            <person name="Hennequin C."/>
            <person name="Jauniaux N."/>
            <person name="Joyet P."/>
            <person name="Kachouri R."/>
            <person name="Kerrest A."/>
            <person name="Koszul R."/>
            <person name="Lemaire M."/>
            <person name="Lesur I."/>
            <person name="Ma L."/>
            <person name="Muller H."/>
            <person name="Nicaud J.M."/>
            <person name="Nikolski M."/>
            <person name="Oztas S."/>
            <person name="Ozier-Kalogeropoulos O."/>
            <person name="Pellenz S."/>
            <person name="Potier S."/>
            <person name="Richard G.F."/>
            <person name="Straub M.L."/>
            <person name="Suleau A."/>
            <person name="Swennene D."/>
            <person name="Tekaia F."/>
            <person name="Wesolowski-Louvel M."/>
            <person name="Westhof E."/>
            <person name="Wirth B."/>
            <person name="Zeniou-Meyer M."/>
            <person name="Zivanovic I."/>
            <person name="Bolotin-Fukuhara M."/>
            <person name="Thierry A."/>
            <person name="Bouchier C."/>
            <person name="Caudron B."/>
            <person name="Scarpelli C."/>
            <person name="Gaillardin C."/>
            <person name="Weissenbach J."/>
            <person name="Wincker P."/>
            <person name="Souciet J.L."/>
        </authorList>
    </citation>
    <scope>NUCLEOTIDE SEQUENCE [LARGE SCALE GENOMIC DNA]</scope>
    <source>
        <strain evidence="5">ATCC 8585 / CBS 2359 / DSM 70799 / NBRC 1267 / NRRL Y-1140 / WM37</strain>
    </source>
</reference>
<dbReference type="EMBL" id="CR382122">
    <property type="protein sequence ID" value="CAH02428.1"/>
    <property type="molecule type" value="Genomic_DNA"/>
</dbReference>
<feature type="domain" description="6-phosphofructo-2-kinase" evidence="3">
    <location>
        <begin position="11"/>
        <end position="195"/>
    </location>
</feature>
<dbReference type="GO" id="GO:0004331">
    <property type="term" value="F:fructose-2,6-bisphosphate 2-phosphatase activity"/>
    <property type="evidence" value="ECO:0007669"/>
    <property type="project" value="TreeGrafter"/>
</dbReference>
<dbReference type="InterPro" id="IPR013079">
    <property type="entry name" value="6Phosfructo_kin"/>
</dbReference>
<dbReference type="GO" id="GO:0005524">
    <property type="term" value="F:ATP binding"/>
    <property type="evidence" value="ECO:0007669"/>
    <property type="project" value="UniProtKB-KW"/>
</dbReference>
<evidence type="ECO:0000313" key="4">
    <source>
        <dbReference type="EMBL" id="CAH02428.1"/>
    </source>
</evidence>
<dbReference type="STRING" id="284590.Q6CVK4"/>
<gene>
    <name evidence="4" type="ORF">KLLA0_B11363g</name>
</gene>
<organism evidence="4 5">
    <name type="scientific">Kluyveromyces lactis (strain ATCC 8585 / CBS 2359 / DSM 70799 / NBRC 1267 / NRRL Y-1140 / WM37)</name>
    <name type="common">Yeast</name>
    <name type="synonym">Candida sphaerica</name>
    <dbReference type="NCBI Taxonomy" id="284590"/>
    <lineage>
        <taxon>Eukaryota</taxon>
        <taxon>Fungi</taxon>
        <taxon>Dikarya</taxon>
        <taxon>Ascomycota</taxon>
        <taxon>Saccharomycotina</taxon>
        <taxon>Saccharomycetes</taxon>
        <taxon>Saccharomycetales</taxon>
        <taxon>Saccharomycetaceae</taxon>
        <taxon>Kluyveromyces</taxon>
    </lineage>
</organism>
<keyword evidence="2" id="KW-0067">ATP-binding</keyword>
<evidence type="ECO:0000259" key="3">
    <source>
        <dbReference type="Pfam" id="PF01591"/>
    </source>
</evidence>
<proteinExistence type="predicted"/>
<dbReference type="HOGENOM" id="CLU_1023305_0_0_1"/>
<dbReference type="Proteomes" id="UP000000598">
    <property type="component" value="Chromosome B"/>
</dbReference>
<dbReference type="SUPFAM" id="SSF52540">
    <property type="entry name" value="P-loop containing nucleoside triphosphate hydrolases"/>
    <property type="match status" value="1"/>
</dbReference>
<dbReference type="InterPro" id="IPR027417">
    <property type="entry name" value="P-loop_NTPase"/>
</dbReference>
<dbReference type="GO" id="GO:0006000">
    <property type="term" value="P:fructose metabolic process"/>
    <property type="evidence" value="ECO:0007669"/>
    <property type="project" value="InterPro"/>
</dbReference>
<dbReference type="RefSeq" id="XP_452035.1">
    <property type="nucleotide sequence ID" value="XM_452035.1"/>
</dbReference>
<dbReference type="PANTHER" id="PTHR10606:SF44">
    <property type="entry name" value="6-PHOSPHOFRUCTO 2-KINASE_FRUCTOSE 2,6-BISPHOSPHATASE LONG FORM"/>
    <property type="match status" value="1"/>
</dbReference>
<dbReference type="InParanoid" id="Q6CVK4"/>
<evidence type="ECO:0000256" key="2">
    <source>
        <dbReference type="ARBA" id="ARBA00022840"/>
    </source>
</evidence>
<dbReference type="GO" id="GO:0005829">
    <property type="term" value="C:cytosol"/>
    <property type="evidence" value="ECO:0007669"/>
    <property type="project" value="TreeGrafter"/>
</dbReference>
<dbReference type="PANTHER" id="PTHR10606">
    <property type="entry name" value="6-PHOSPHOFRUCTO-2-KINASE/FRUCTOSE-2,6-BISPHOSPHATASE"/>
    <property type="match status" value="1"/>
</dbReference>
<keyword evidence="1" id="KW-0547">Nucleotide-binding</keyword>
<protein>
    <submittedName>
        <fullName evidence="4">KLLA0B11363p</fullName>
    </submittedName>
</protein>
<evidence type="ECO:0000313" key="5">
    <source>
        <dbReference type="Proteomes" id="UP000000598"/>
    </source>
</evidence>
<dbReference type="KEGG" id="kla:KLLA0_B11363g"/>
<keyword evidence="5" id="KW-1185">Reference proteome</keyword>
<dbReference type="InterPro" id="IPR003094">
    <property type="entry name" value="6Pfruct_kin"/>
</dbReference>
<accession>Q6CVK4</accession>
<evidence type="ECO:0000256" key="1">
    <source>
        <dbReference type="ARBA" id="ARBA00022741"/>
    </source>
</evidence>
<dbReference type="GO" id="GO:0006003">
    <property type="term" value="P:fructose 2,6-bisphosphate metabolic process"/>
    <property type="evidence" value="ECO:0007669"/>
    <property type="project" value="InterPro"/>
</dbReference>